<dbReference type="OrthoDB" id="3542608at2"/>
<proteinExistence type="predicted"/>
<reference evidence="3 4" key="1">
    <citation type="submission" date="2016-10" db="EMBL/GenBank/DDBJ databases">
        <title>Genome sequence of Streptomyces gilvigriseus MUSC 26.</title>
        <authorList>
            <person name="Lee L.-H."/>
            <person name="Ser H.-L."/>
        </authorList>
    </citation>
    <scope>NUCLEOTIDE SEQUENCE [LARGE SCALE GENOMIC DNA]</scope>
    <source>
        <strain evidence="3 4">MUSC 26</strain>
    </source>
</reference>
<dbReference type="PANTHER" id="PTHR35010:SF2">
    <property type="entry name" value="BLL4672 PROTEIN"/>
    <property type="match status" value="1"/>
</dbReference>
<organism evidence="3 4">
    <name type="scientific">Mangrovactinospora gilvigrisea</name>
    <dbReference type="NCBI Taxonomy" id="1428644"/>
    <lineage>
        <taxon>Bacteria</taxon>
        <taxon>Bacillati</taxon>
        <taxon>Actinomycetota</taxon>
        <taxon>Actinomycetes</taxon>
        <taxon>Kitasatosporales</taxon>
        <taxon>Streptomycetaceae</taxon>
        <taxon>Mangrovactinospora</taxon>
    </lineage>
</organism>
<dbReference type="STRING" id="1428644.BIV57_09065"/>
<dbReference type="Proteomes" id="UP000243342">
    <property type="component" value="Unassembled WGS sequence"/>
</dbReference>
<protein>
    <submittedName>
        <fullName evidence="3">Transcriptional regulator</fullName>
    </submittedName>
</protein>
<comment type="caution">
    <text evidence="3">The sequence shown here is derived from an EMBL/GenBank/DDBJ whole genome shotgun (WGS) entry which is preliminary data.</text>
</comment>
<dbReference type="Pfam" id="PF13560">
    <property type="entry name" value="HTH_31"/>
    <property type="match status" value="1"/>
</dbReference>
<evidence type="ECO:0000256" key="1">
    <source>
        <dbReference type="SAM" id="MobiDB-lite"/>
    </source>
</evidence>
<name>A0A1J7BW78_9ACTN</name>
<dbReference type="PANTHER" id="PTHR35010">
    <property type="entry name" value="BLL4672 PROTEIN-RELATED"/>
    <property type="match status" value="1"/>
</dbReference>
<dbReference type="GO" id="GO:0003677">
    <property type="term" value="F:DNA binding"/>
    <property type="evidence" value="ECO:0007669"/>
    <property type="project" value="InterPro"/>
</dbReference>
<dbReference type="CDD" id="cd00093">
    <property type="entry name" value="HTH_XRE"/>
    <property type="match status" value="1"/>
</dbReference>
<dbReference type="SUPFAM" id="SSF47413">
    <property type="entry name" value="lambda repressor-like DNA-binding domains"/>
    <property type="match status" value="1"/>
</dbReference>
<evidence type="ECO:0000313" key="4">
    <source>
        <dbReference type="Proteomes" id="UP000243342"/>
    </source>
</evidence>
<dbReference type="EMBL" id="MLCF01000043">
    <property type="protein sequence ID" value="OIV37721.1"/>
    <property type="molecule type" value="Genomic_DNA"/>
</dbReference>
<gene>
    <name evidence="3" type="ORF">BIV57_09065</name>
</gene>
<dbReference type="SMART" id="SM00530">
    <property type="entry name" value="HTH_XRE"/>
    <property type="match status" value="1"/>
</dbReference>
<accession>A0A1J7BW78</accession>
<evidence type="ECO:0000259" key="2">
    <source>
        <dbReference type="SMART" id="SM00530"/>
    </source>
</evidence>
<dbReference type="AlphaFoldDB" id="A0A1J7BW78"/>
<keyword evidence="4" id="KW-1185">Reference proteome</keyword>
<dbReference type="InterPro" id="IPR001387">
    <property type="entry name" value="Cro/C1-type_HTH"/>
</dbReference>
<dbReference type="RefSeq" id="WP_071656222.1">
    <property type="nucleotide sequence ID" value="NZ_MLCF01000043.1"/>
</dbReference>
<dbReference type="InterPro" id="IPR010982">
    <property type="entry name" value="Lambda_DNA-bd_dom_sf"/>
</dbReference>
<evidence type="ECO:0000313" key="3">
    <source>
        <dbReference type="EMBL" id="OIV37721.1"/>
    </source>
</evidence>
<dbReference type="Gene3D" id="1.10.260.40">
    <property type="entry name" value="lambda repressor-like DNA-binding domains"/>
    <property type="match status" value="1"/>
</dbReference>
<sequence>MDSTDRRPRAPGAARPDRPDRRGELARFLRSRRARITPADVGLPPGPRRRTPGLRREEVAQLAGVGITWYTWLEQGRPINASPQVLDAVCRTLRMDAAERAHLYRLAGVPVPAACGTDPDATLPPEVAGILRALDPLPACVYDARMDLHDWNEGYLALFPGVALLDPGRPDRRRNIVWRSFVTPSCCHSYGEREPELRHLAASLRGAYGRHVGEPHWEEFLVELRLASAEFAEMWERQDVAEGAAHVKRVRHPAEGVIPVTATSMDIRGVPEKRLVVYSPEDEAAEGCLRRARAMEDPIIGCPLHARRLSEILAARVS</sequence>
<dbReference type="Gene3D" id="3.30.450.180">
    <property type="match status" value="1"/>
</dbReference>
<feature type="domain" description="HTH cro/C1-type" evidence="2">
    <location>
        <begin position="28"/>
        <end position="100"/>
    </location>
</feature>
<dbReference type="InterPro" id="IPR041413">
    <property type="entry name" value="MLTR_LBD"/>
</dbReference>
<feature type="region of interest" description="Disordered" evidence="1">
    <location>
        <begin position="1"/>
        <end position="23"/>
    </location>
</feature>
<dbReference type="Pfam" id="PF17765">
    <property type="entry name" value="MLTR_LBD"/>
    <property type="match status" value="1"/>
</dbReference>